<dbReference type="AlphaFoldDB" id="A0A8B7ZS97"/>
<evidence type="ECO:0000256" key="2">
    <source>
        <dbReference type="ARBA" id="ARBA00022729"/>
    </source>
</evidence>
<feature type="domain" description="Peptidase S1" evidence="4">
    <location>
        <begin position="775"/>
        <end position="1020"/>
    </location>
</feature>
<dbReference type="Gene3D" id="3.80.10.10">
    <property type="entry name" value="Ribonuclease Inhibitor"/>
    <property type="match status" value="4"/>
</dbReference>
<gene>
    <name evidence="6" type="primary">LOC110987685</name>
</gene>
<dbReference type="SMART" id="SM00020">
    <property type="entry name" value="Tryp_SPc"/>
    <property type="match status" value="1"/>
</dbReference>
<dbReference type="SUPFAM" id="SSF50494">
    <property type="entry name" value="Trypsin-like serine proteases"/>
    <property type="match status" value="1"/>
</dbReference>
<dbReference type="Gene3D" id="2.40.10.10">
    <property type="entry name" value="Trypsin-like serine proteases"/>
    <property type="match status" value="1"/>
</dbReference>
<keyword evidence="1" id="KW-0433">Leucine-rich repeat</keyword>
<dbReference type="Pfam" id="PF13855">
    <property type="entry name" value="LRR_8"/>
    <property type="match status" value="5"/>
</dbReference>
<keyword evidence="2" id="KW-0732">Signal</keyword>
<dbReference type="SUPFAM" id="SSF52047">
    <property type="entry name" value="RNI-like"/>
    <property type="match status" value="1"/>
</dbReference>
<dbReference type="GeneID" id="110987685"/>
<evidence type="ECO:0000256" key="1">
    <source>
        <dbReference type="ARBA" id="ARBA00022614"/>
    </source>
</evidence>
<dbReference type="GO" id="GO:0006508">
    <property type="term" value="P:proteolysis"/>
    <property type="evidence" value="ECO:0007669"/>
    <property type="project" value="InterPro"/>
</dbReference>
<dbReference type="SMART" id="SM00369">
    <property type="entry name" value="LRR_TYP"/>
    <property type="match status" value="18"/>
</dbReference>
<dbReference type="InterPro" id="IPR043504">
    <property type="entry name" value="Peptidase_S1_PA_chymotrypsin"/>
</dbReference>
<dbReference type="PANTHER" id="PTHR24373">
    <property type="entry name" value="SLIT RELATED LEUCINE-RICH REPEAT NEURONAL PROTEIN"/>
    <property type="match status" value="1"/>
</dbReference>
<evidence type="ECO:0000256" key="3">
    <source>
        <dbReference type="ARBA" id="ARBA00022737"/>
    </source>
</evidence>
<reference evidence="6" key="1">
    <citation type="submission" date="2025-08" db="UniProtKB">
        <authorList>
            <consortium name="RefSeq"/>
        </authorList>
    </citation>
    <scope>IDENTIFICATION</scope>
</reference>
<keyword evidence="5" id="KW-1185">Reference proteome</keyword>
<dbReference type="GO" id="GO:0031012">
    <property type="term" value="C:extracellular matrix"/>
    <property type="evidence" value="ECO:0007669"/>
    <property type="project" value="TreeGrafter"/>
</dbReference>
<dbReference type="PANTHER" id="PTHR24373:SF370">
    <property type="entry name" value="FISH-LIPS, ISOFORM E"/>
    <property type="match status" value="1"/>
</dbReference>
<dbReference type="PROSITE" id="PS50240">
    <property type="entry name" value="TRYPSIN_DOM"/>
    <property type="match status" value="1"/>
</dbReference>
<dbReference type="GO" id="GO:0004252">
    <property type="term" value="F:serine-type endopeptidase activity"/>
    <property type="evidence" value="ECO:0007669"/>
    <property type="project" value="InterPro"/>
</dbReference>
<dbReference type="InterPro" id="IPR001254">
    <property type="entry name" value="Trypsin_dom"/>
</dbReference>
<dbReference type="PROSITE" id="PS51450">
    <property type="entry name" value="LRR"/>
    <property type="match status" value="5"/>
</dbReference>
<dbReference type="Proteomes" id="UP000694845">
    <property type="component" value="Unplaced"/>
</dbReference>
<dbReference type="InterPro" id="IPR001611">
    <property type="entry name" value="Leu-rich_rpt"/>
</dbReference>
<evidence type="ECO:0000259" key="4">
    <source>
        <dbReference type="PROSITE" id="PS50240"/>
    </source>
</evidence>
<dbReference type="GO" id="GO:0005615">
    <property type="term" value="C:extracellular space"/>
    <property type="evidence" value="ECO:0007669"/>
    <property type="project" value="TreeGrafter"/>
</dbReference>
<dbReference type="Pfam" id="PF00089">
    <property type="entry name" value="Trypsin"/>
    <property type="match status" value="1"/>
</dbReference>
<dbReference type="InterPro" id="IPR003591">
    <property type="entry name" value="Leu-rich_rpt_typical-subtyp"/>
</dbReference>
<accession>A0A8B7ZS97</accession>
<keyword evidence="3" id="KW-0677">Repeat</keyword>
<name>A0A8B7ZS97_ACAPL</name>
<organism evidence="5 6">
    <name type="scientific">Acanthaster planci</name>
    <name type="common">Crown-of-thorns starfish</name>
    <dbReference type="NCBI Taxonomy" id="133434"/>
    <lineage>
        <taxon>Eukaryota</taxon>
        <taxon>Metazoa</taxon>
        <taxon>Echinodermata</taxon>
        <taxon>Eleutherozoa</taxon>
        <taxon>Asterozoa</taxon>
        <taxon>Asteroidea</taxon>
        <taxon>Valvatacea</taxon>
        <taxon>Valvatida</taxon>
        <taxon>Acanthasteridae</taxon>
        <taxon>Acanthaster</taxon>
    </lineage>
</organism>
<evidence type="ECO:0000313" key="6">
    <source>
        <dbReference type="RefSeq" id="XP_022106326.1"/>
    </source>
</evidence>
<dbReference type="KEGG" id="aplc:110987685"/>
<dbReference type="SUPFAM" id="SSF52058">
    <property type="entry name" value="L domain-like"/>
    <property type="match status" value="1"/>
</dbReference>
<dbReference type="InterPro" id="IPR050328">
    <property type="entry name" value="Dev_Immune_Receptor"/>
</dbReference>
<sequence>MTQQVVIMCLFSFPPVKIFSYTEIFGTCSTMRINTAAVMFFAACSVINFTQRTESHPLPGAHPHHCPMKCRCVTVSRRLLAASRRLQQYAAMFDWVEGAGAAVCWGKKEVPVDLLPEVSYLLLVGDDSRTGIIDYDMTGSAVTSTAQPDSDERVGRIKDIPLGTFADGVGLVHLDLRGNKIAELEPGSLMGLGNLQILSLKGNRLRALPKDAFQDVQNLTQLFLSDNHIRSVQTEAFINNTHLLELDIGDNLLEVMSPGSLRGLTYLRFLNLSHNRLTHLPEDLLVDQLELQQLILNDNKVESLSKNIFAKNSNLKLLSLKNNRLRQLPESVFISLTNLLELDLSGNNLIALADSIFPLVSALKFVNMSHNALVELSKVTFENCTHLRKLVASSNRLSAITDKTFGQLSSLQELFLDRNNISTILPHSLQGLNSLKILDITNNALQRLQTETFYGLEALTSLRLDNNKITDIEQNAFSVSAAHSMSKLTWLYLRGNDLRELSADMFGGAPFVKMLNLADNKISTIDPSSLRRLRRLVTLSLHGNRLGSLQDRAFSEATNVQSLDLSGNSLHRVDEGAFHGLNLLLELNMADNELDETTSDWLASLTSLNLLNLNGNRFSRVPATLLTSLPDLSHLYLKRNILDTFRVPDHDRFRGLFLLNIADNNLQTIEGGLPVILAPGSSVDLSGNPWICNCALVADVREMISVNIRFEKENETLCTVPGQANDRKELTNTADDDSALCGLEDFPPIFSTQSDGLVKSSKAAPRKPPCENHPVVSRADGTWPWYAVVWSTNNATALCNAALIGVDWAVTTLRCLQQIQRTLSSSMPNIFRDIVKREKDSLLMAPRGLVIRLGKSRFMDEFEADEQGYRIMNMHIPGNDHGTGLDRPLLLQFSSLARVNEQVSPVCIANYVVKVQRAISLGWGMKPKETPPEEALQSSRMKLEPCDLSNNAIEDVMLCGVRERGRPIDYSIDGNMGGALATKRGRSDWALIGIGSRIEKGVNVFIDLTRYEDWIDGKTAQTRSR</sequence>
<protein>
    <submittedName>
        <fullName evidence="6">Toll-like receptor 3 isoform X1</fullName>
    </submittedName>
</protein>
<dbReference type="FunFam" id="3.80.10.10:FF:001164">
    <property type="entry name" value="GH01279p"/>
    <property type="match status" value="2"/>
</dbReference>
<dbReference type="InterPro" id="IPR032675">
    <property type="entry name" value="LRR_dom_sf"/>
</dbReference>
<dbReference type="InterPro" id="IPR009003">
    <property type="entry name" value="Peptidase_S1_PA"/>
</dbReference>
<dbReference type="OrthoDB" id="6363818at2759"/>
<evidence type="ECO:0000313" key="5">
    <source>
        <dbReference type="Proteomes" id="UP000694845"/>
    </source>
</evidence>
<dbReference type="SMART" id="SM00364">
    <property type="entry name" value="LRR_BAC"/>
    <property type="match status" value="10"/>
</dbReference>
<dbReference type="RefSeq" id="XP_022106326.1">
    <property type="nucleotide sequence ID" value="XM_022250634.1"/>
</dbReference>
<proteinExistence type="predicted"/>